<evidence type="ECO:0000256" key="1">
    <source>
        <dbReference type="ARBA" id="ARBA00002313"/>
    </source>
</evidence>
<dbReference type="GO" id="GO:0010043">
    <property type="term" value="P:response to zinc ion"/>
    <property type="evidence" value="ECO:0007669"/>
    <property type="project" value="TreeGrafter"/>
</dbReference>
<accession>A0A7X0JQW0</accession>
<dbReference type="EMBL" id="JACHHT010000001">
    <property type="protein sequence ID" value="MBB6520124.1"/>
    <property type="molecule type" value="Genomic_DNA"/>
</dbReference>
<evidence type="ECO:0000256" key="7">
    <source>
        <dbReference type="ARBA" id="ARBA00022833"/>
    </source>
</evidence>
<dbReference type="Proteomes" id="UP000528457">
    <property type="component" value="Unassembled WGS sequence"/>
</dbReference>
<evidence type="ECO:0000256" key="12">
    <source>
        <dbReference type="ARBA" id="ARBA00040080"/>
    </source>
</evidence>
<dbReference type="InterPro" id="IPR037294">
    <property type="entry name" value="ABC_BtuC-like"/>
</dbReference>
<dbReference type="InParanoid" id="A0A7X0JQW0"/>
<comment type="subcellular location">
    <subcellularLocation>
        <location evidence="2 13">Cell membrane</location>
        <topology evidence="2 13">Multi-pass membrane protein</topology>
    </subcellularLocation>
</comment>
<feature type="transmembrane region" description="Helical" evidence="14">
    <location>
        <begin position="16"/>
        <end position="40"/>
    </location>
</feature>
<dbReference type="FunCoup" id="A0A7X0JQW0">
    <property type="interactions" value="330"/>
</dbReference>
<name>A0A7X0JQW0_9GAMM</name>
<proteinExistence type="inferred from homology"/>
<evidence type="ECO:0000256" key="5">
    <source>
        <dbReference type="ARBA" id="ARBA00022475"/>
    </source>
</evidence>
<evidence type="ECO:0000256" key="8">
    <source>
        <dbReference type="ARBA" id="ARBA00022906"/>
    </source>
</evidence>
<evidence type="ECO:0000256" key="14">
    <source>
        <dbReference type="SAM" id="Phobius"/>
    </source>
</evidence>
<dbReference type="PANTHER" id="PTHR30477:SF23">
    <property type="entry name" value="HIGH-AFFINITY ZINC UPTAKE SYSTEM MEMBRANE PROTEIN ZNUB"/>
    <property type="match status" value="1"/>
</dbReference>
<evidence type="ECO:0000256" key="13">
    <source>
        <dbReference type="RuleBase" id="RU003943"/>
    </source>
</evidence>
<feature type="transmembrane region" description="Helical" evidence="14">
    <location>
        <begin position="52"/>
        <end position="84"/>
    </location>
</feature>
<protein>
    <recommendedName>
        <fullName evidence="12">High-affinity zinc uptake system membrane protein ZnuB</fullName>
    </recommendedName>
</protein>
<reference evidence="15 16" key="1">
    <citation type="submission" date="2020-08" db="EMBL/GenBank/DDBJ databases">
        <title>Genomic Encyclopedia of Type Strains, Phase IV (KMG-IV): sequencing the most valuable type-strain genomes for metagenomic binning, comparative biology and taxonomic classification.</title>
        <authorList>
            <person name="Goeker M."/>
        </authorList>
    </citation>
    <scope>NUCLEOTIDE SEQUENCE [LARGE SCALE GENOMIC DNA]</scope>
    <source>
        <strain evidence="15 16">DSM 22368</strain>
    </source>
</reference>
<keyword evidence="9 14" id="KW-1133">Transmembrane helix</keyword>
<feature type="transmembrane region" description="Helical" evidence="14">
    <location>
        <begin position="251"/>
        <end position="270"/>
    </location>
</feature>
<evidence type="ECO:0000256" key="9">
    <source>
        <dbReference type="ARBA" id="ARBA00022989"/>
    </source>
</evidence>
<comment type="function">
    <text evidence="1">Involved in the high-affinity zinc uptake transport system.</text>
</comment>
<evidence type="ECO:0000256" key="2">
    <source>
        <dbReference type="ARBA" id="ARBA00004651"/>
    </source>
</evidence>
<feature type="transmembrane region" description="Helical" evidence="14">
    <location>
        <begin position="182"/>
        <end position="213"/>
    </location>
</feature>
<dbReference type="InterPro" id="IPR001626">
    <property type="entry name" value="ABC_TroCD"/>
</dbReference>
<sequence length="276" mass="28973">MSLSNPVITITNMLDLLLAPVLTGIFVALMAGPLGCFVVWRRLAYFGDALAHAALLGVALGLILSVSPQLAIVMSCVVLALLLSQVRQDSQLSADTWLGVLSHGSLAISIIAITVAGAGRVDLYGYLFGDLLAATYRDVILLGFCGLILAAYLIRYWDSLVCLCLNEDLAKVEGIAVERHKVILMIAIAFVTAMAMKLVGALLITALMIIPAASARMLSNGPGRMAVLAMSAALLALGAGMLASFHWDVPTGPSIVTAACLVFMFGKISAKVLSQK</sequence>
<dbReference type="AlphaFoldDB" id="A0A7X0JQW0"/>
<keyword evidence="16" id="KW-1185">Reference proteome</keyword>
<keyword evidence="6 13" id="KW-0812">Transmembrane</keyword>
<dbReference type="GO" id="GO:0043190">
    <property type="term" value="C:ATP-binding cassette (ABC) transporter complex"/>
    <property type="evidence" value="ECO:0007669"/>
    <property type="project" value="InterPro"/>
</dbReference>
<dbReference type="RefSeq" id="WP_341800958.1">
    <property type="nucleotide sequence ID" value="NZ_JAAONY010000001.1"/>
</dbReference>
<evidence type="ECO:0000256" key="3">
    <source>
        <dbReference type="ARBA" id="ARBA00008034"/>
    </source>
</evidence>
<dbReference type="SUPFAM" id="SSF81345">
    <property type="entry name" value="ABC transporter involved in vitamin B12 uptake, BtuC"/>
    <property type="match status" value="1"/>
</dbReference>
<keyword evidence="7" id="KW-0862">Zinc</keyword>
<dbReference type="CDD" id="cd06550">
    <property type="entry name" value="TM_ABC_iron-siderophores_like"/>
    <property type="match status" value="1"/>
</dbReference>
<keyword evidence="5" id="KW-1003">Cell membrane</keyword>
<dbReference type="GO" id="GO:0006829">
    <property type="term" value="P:zinc ion transport"/>
    <property type="evidence" value="ECO:0007669"/>
    <property type="project" value="UniProtKB-KW"/>
</dbReference>
<gene>
    <name evidence="15" type="ORF">HNR48_000402</name>
</gene>
<evidence type="ECO:0000256" key="11">
    <source>
        <dbReference type="ARBA" id="ARBA00023136"/>
    </source>
</evidence>
<dbReference type="PANTHER" id="PTHR30477">
    <property type="entry name" value="ABC-TRANSPORTER METAL-BINDING PROTEIN"/>
    <property type="match status" value="1"/>
</dbReference>
<comment type="caution">
    <text evidence="15">The sequence shown here is derived from an EMBL/GenBank/DDBJ whole genome shotgun (WGS) entry which is preliminary data.</text>
</comment>
<dbReference type="GO" id="GO:0055085">
    <property type="term" value="P:transmembrane transport"/>
    <property type="evidence" value="ECO:0007669"/>
    <property type="project" value="InterPro"/>
</dbReference>
<evidence type="ECO:0000313" key="15">
    <source>
        <dbReference type="EMBL" id="MBB6520124.1"/>
    </source>
</evidence>
<evidence type="ECO:0000256" key="4">
    <source>
        <dbReference type="ARBA" id="ARBA00022448"/>
    </source>
</evidence>
<organism evidence="15 16">
    <name type="scientific">Pseudoteredinibacter isoporae</name>
    <dbReference type="NCBI Taxonomy" id="570281"/>
    <lineage>
        <taxon>Bacteria</taxon>
        <taxon>Pseudomonadati</taxon>
        <taxon>Pseudomonadota</taxon>
        <taxon>Gammaproteobacteria</taxon>
        <taxon>Cellvibrionales</taxon>
        <taxon>Cellvibrionaceae</taxon>
        <taxon>Pseudoteredinibacter</taxon>
    </lineage>
</organism>
<keyword evidence="8" id="KW-0864">Zinc transport</keyword>
<evidence type="ECO:0000256" key="6">
    <source>
        <dbReference type="ARBA" id="ARBA00022692"/>
    </source>
</evidence>
<keyword evidence="4 13" id="KW-0813">Transport</keyword>
<feature type="transmembrane region" description="Helical" evidence="14">
    <location>
        <begin position="225"/>
        <end position="245"/>
    </location>
</feature>
<feature type="transmembrane region" description="Helical" evidence="14">
    <location>
        <begin position="139"/>
        <end position="157"/>
    </location>
</feature>
<dbReference type="Gene3D" id="1.10.3470.10">
    <property type="entry name" value="ABC transporter involved in vitamin B12 uptake, BtuC"/>
    <property type="match status" value="1"/>
</dbReference>
<keyword evidence="10" id="KW-0406">Ion transport</keyword>
<dbReference type="Pfam" id="PF00950">
    <property type="entry name" value="ABC-3"/>
    <property type="match status" value="1"/>
</dbReference>
<keyword evidence="11 14" id="KW-0472">Membrane</keyword>
<evidence type="ECO:0000313" key="16">
    <source>
        <dbReference type="Proteomes" id="UP000528457"/>
    </source>
</evidence>
<feature type="transmembrane region" description="Helical" evidence="14">
    <location>
        <begin position="96"/>
        <end position="118"/>
    </location>
</feature>
<comment type="similarity">
    <text evidence="3 13">Belongs to the ABC-3 integral membrane protein family.</text>
</comment>
<evidence type="ECO:0000256" key="10">
    <source>
        <dbReference type="ARBA" id="ARBA00023065"/>
    </source>
</evidence>